<evidence type="ECO:0000313" key="3">
    <source>
        <dbReference type="EMBL" id="SVA98504.1"/>
    </source>
</evidence>
<feature type="compositionally biased region" description="Basic residues" evidence="1">
    <location>
        <begin position="64"/>
        <end position="75"/>
    </location>
</feature>
<evidence type="ECO:0000259" key="2">
    <source>
        <dbReference type="SMART" id="SM00834"/>
    </source>
</evidence>
<feature type="compositionally biased region" description="Polar residues" evidence="1">
    <location>
        <begin position="53"/>
        <end position="63"/>
    </location>
</feature>
<name>A0A382AAW7_9ZZZZ</name>
<proteinExistence type="predicted"/>
<feature type="region of interest" description="Disordered" evidence="1">
    <location>
        <begin position="51"/>
        <end position="75"/>
    </location>
</feature>
<dbReference type="Pfam" id="PF09723">
    <property type="entry name" value="Zn_ribbon_8"/>
    <property type="match status" value="1"/>
</dbReference>
<reference evidence="3" key="1">
    <citation type="submission" date="2018-05" db="EMBL/GenBank/DDBJ databases">
        <authorList>
            <person name="Lanie J.A."/>
            <person name="Ng W.-L."/>
            <person name="Kazmierczak K.M."/>
            <person name="Andrzejewski T.M."/>
            <person name="Davidsen T.M."/>
            <person name="Wayne K.J."/>
            <person name="Tettelin H."/>
            <person name="Glass J.I."/>
            <person name="Rusch D."/>
            <person name="Podicherti R."/>
            <person name="Tsui H.-C.T."/>
            <person name="Winkler M.E."/>
        </authorList>
    </citation>
    <scope>NUCLEOTIDE SEQUENCE</scope>
</reference>
<gene>
    <name evidence="3" type="ORF">METZ01_LOCUS151358</name>
</gene>
<evidence type="ECO:0000256" key="1">
    <source>
        <dbReference type="SAM" id="MobiDB-lite"/>
    </source>
</evidence>
<organism evidence="3">
    <name type="scientific">marine metagenome</name>
    <dbReference type="NCBI Taxonomy" id="408172"/>
    <lineage>
        <taxon>unclassified sequences</taxon>
        <taxon>metagenomes</taxon>
        <taxon>ecological metagenomes</taxon>
    </lineage>
</organism>
<sequence length="75" mass="8470">VPRYDFECSDCDVVFEEKVSLAELDKAVECPLCQSMNTKKTIGIPMIFKKKNSQPSNGISQNATRRRHRSSCPCC</sequence>
<dbReference type="InterPro" id="IPR013429">
    <property type="entry name" value="Regulatory_FmdB_Zinc_ribbon"/>
</dbReference>
<feature type="domain" description="Putative regulatory protein FmdB zinc ribbon" evidence="2">
    <location>
        <begin position="2"/>
        <end position="43"/>
    </location>
</feature>
<protein>
    <recommendedName>
        <fullName evidence="2">Putative regulatory protein FmdB zinc ribbon domain-containing protein</fullName>
    </recommendedName>
</protein>
<accession>A0A382AAW7</accession>
<dbReference type="AlphaFoldDB" id="A0A382AAW7"/>
<dbReference type="SMART" id="SM00834">
    <property type="entry name" value="CxxC_CXXC_SSSS"/>
    <property type="match status" value="1"/>
</dbReference>
<dbReference type="EMBL" id="UINC01024583">
    <property type="protein sequence ID" value="SVA98504.1"/>
    <property type="molecule type" value="Genomic_DNA"/>
</dbReference>
<dbReference type="NCBIfam" id="TIGR02605">
    <property type="entry name" value="CxxC_CxxC_SSSS"/>
    <property type="match status" value="1"/>
</dbReference>
<feature type="non-terminal residue" evidence="3">
    <location>
        <position position="1"/>
    </location>
</feature>